<dbReference type="SUPFAM" id="SSF56784">
    <property type="entry name" value="HAD-like"/>
    <property type="match status" value="1"/>
</dbReference>
<dbReference type="Proteomes" id="UP000827544">
    <property type="component" value="Segment"/>
</dbReference>
<dbReference type="Gene3D" id="3.40.50.1000">
    <property type="entry name" value="HAD superfamily/HAD-like"/>
    <property type="match status" value="1"/>
</dbReference>
<gene>
    <name evidence="1" type="ORF">NATE_186</name>
</gene>
<organism evidence="1 2">
    <name type="scientific">Bacillus phage vB_BanS_Nate</name>
    <dbReference type="NCBI Taxonomy" id="2894788"/>
    <lineage>
        <taxon>Viruses</taxon>
        <taxon>Duplodnaviria</taxon>
        <taxon>Heunggongvirae</taxon>
        <taxon>Uroviricota</taxon>
        <taxon>Caudoviricetes</taxon>
        <taxon>Joanripponvirinae</taxon>
        <taxon>Natevirus</taxon>
        <taxon>Natevirus nate</taxon>
    </lineage>
</organism>
<dbReference type="InterPro" id="IPR023214">
    <property type="entry name" value="HAD_sf"/>
</dbReference>
<keyword evidence="2" id="KW-1185">Reference proteome</keyword>
<reference evidence="1" key="1">
    <citation type="submission" date="2021-10" db="EMBL/GenBank/DDBJ databases">
        <authorList>
            <person name="Lavering E.D."/>
            <person name="James R."/>
            <person name="Fairholm J.D."/>
            <person name="Ogilvie B.H."/>
            <person name="Thurgood T.L."/>
            <person name="Robison R.A."/>
            <person name="Grose J.H."/>
        </authorList>
    </citation>
    <scope>NUCLEOTIDE SEQUENCE</scope>
</reference>
<evidence type="ECO:0000313" key="2">
    <source>
        <dbReference type="Proteomes" id="UP000827544"/>
    </source>
</evidence>
<sequence length="121" mass="14005">MTLKYKHVCIDWDGTIVDDGAYPKAGKFKENAVNVMKAIIAEGGEIVIWTCRNGVEQEQVITEKLESVDIYDFKINKPFDHFTSIFGDTARKVFADIYIDDRSIHADEIDWYKIEDKLFSY</sequence>
<accession>A0AAE9CEA6</accession>
<dbReference type="EMBL" id="OK499992">
    <property type="protein sequence ID" value="UGO51039.1"/>
    <property type="molecule type" value="Genomic_DNA"/>
</dbReference>
<name>A0AAE9CEA6_9CAUD</name>
<protein>
    <submittedName>
        <fullName evidence="1">Uncharacterized protein</fullName>
    </submittedName>
</protein>
<dbReference type="InterPro" id="IPR036412">
    <property type="entry name" value="HAD-like_sf"/>
</dbReference>
<proteinExistence type="predicted"/>
<evidence type="ECO:0000313" key="1">
    <source>
        <dbReference type="EMBL" id="UGO51039.1"/>
    </source>
</evidence>